<evidence type="ECO:0000256" key="1">
    <source>
        <dbReference type="SAM" id="MobiDB-lite"/>
    </source>
</evidence>
<proteinExistence type="predicted"/>
<dbReference type="Proteomes" id="UP000614410">
    <property type="component" value="Unassembled WGS sequence"/>
</dbReference>
<dbReference type="InterPro" id="IPR010093">
    <property type="entry name" value="SinI_DNA-bd"/>
</dbReference>
<evidence type="ECO:0000313" key="3">
    <source>
        <dbReference type="EMBL" id="MBJ7610375.1"/>
    </source>
</evidence>
<dbReference type="NCBIfam" id="TIGR01764">
    <property type="entry name" value="excise"/>
    <property type="match status" value="1"/>
</dbReference>
<comment type="caution">
    <text evidence="3">The sequence shown here is derived from an EMBL/GenBank/DDBJ whole genome shotgun (WGS) entry which is preliminary data.</text>
</comment>
<protein>
    <submittedName>
        <fullName evidence="3">Helix-turn-helix domain-containing protein</fullName>
    </submittedName>
</protein>
<dbReference type="Pfam" id="PF12728">
    <property type="entry name" value="HTH_17"/>
    <property type="match status" value="1"/>
</dbReference>
<sequence length="161" mass="17895">MEHITESDLVVQPPEGDLSELRSLQARLATSEAMDLKFADGTTVELTMPARQALRLAVDYLARNLAVAIEPYSEVLTTQRAADLLKVSRPSLVELLRRRVMPYRETEGGHRRILLADVLDYQQRSLGISDESDLTAPSRDAAEQPVDDARAAARSNRLAVR</sequence>
<gene>
    <name evidence="3" type="ORF">JF887_13230</name>
</gene>
<evidence type="ECO:0000313" key="4">
    <source>
        <dbReference type="Proteomes" id="UP000614410"/>
    </source>
</evidence>
<name>A0A934KQG2_9BACT</name>
<dbReference type="EMBL" id="JAEKNN010000061">
    <property type="protein sequence ID" value="MBJ7610375.1"/>
    <property type="molecule type" value="Genomic_DNA"/>
</dbReference>
<reference evidence="3 4" key="1">
    <citation type="submission" date="2020-10" db="EMBL/GenBank/DDBJ databases">
        <title>Ca. Dormibacterota MAGs.</title>
        <authorList>
            <person name="Montgomery K."/>
        </authorList>
    </citation>
    <scope>NUCLEOTIDE SEQUENCE [LARGE SCALE GENOMIC DNA]</scope>
    <source>
        <strain evidence="3">Mitchell_Peninsula_5</strain>
    </source>
</reference>
<feature type="domain" description="Helix-turn-helix" evidence="2">
    <location>
        <begin position="75"/>
        <end position="124"/>
    </location>
</feature>
<feature type="region of interest" description="Disordered" evidence="1">
    <location>
        <begin position="130"/>
        <end position="161"/>
    </location>
</feature>
<accession>A0A934KQG2</accession>
<dbReference type="GO" id="GO:0003677">
    <property type="term" value="F:DNA binding"/>
    <property type="evidence" value="ECO:0007669"/>
    <property type="project" value="InterPro"/>
</dbReference>
<evidence type="ECO:0000259" key="2">
    <source>
        <dbReference type="Pfam" id="PF12728"/>
    </source>
</evidence>
<dbReference type="InterPro" id="IPR041657">
    <property type="entry name" value="HTH_17"/>
</dbReference>
<organism evidence="3 4">
    <name type="scientific">Candidatus Amunia macphersoniae</name>
    <dbReference type="NCBI Taxonomy" id="3127014"/>
    <lineage>
        <taxon>Bacteria</taxon>
        <taxon>Bacillati</taxon>
        <taxon>Candidatus Dormiibacterota</taxon>
        <taxon>Candidatus Dormibacteria</taxon>
        <taxon>Candidatus Aeolococcales</taxon>
        <taxon>Candidatus Aeolococcaceae</taxon>
        <taxon>Candidatus Amunia</taxon>
    </lineage>
</organism>
<dbReference type="AlphaFoldDB" id="A0A934KQG2"/>